<feature type="compositionally biased region" description="Polar residues" evidence="5">
    <location>
        <begin position="172"/>
        <end position="186"/>
    </location>
</feature>
<dbReference type="CDD" id="cd14498">
    <property type="entry name" value="DSP"/>
    <property type="match status" value="1"/>
</dbReference>
<dbReference type="EC" id="3.1.3.48" evidence="2"/>
<dbReference type="InterPro" id="IPR000387">
    <property type="entry name" value="Tyr_Pase_dom"/>
</dbReference>
<protein>
    <recommendedName>
        <fullName evidence="2">protein-tyrosine-phosphatase</fullName>
        <ecNumber evidence="2">3.1.3.48</ecNumber>
    </recommendedName>
</protein>
<dbReference type="SUPFAM" id="SSF52799">
    <property type="entry name" value="(Phosphotyrosine protein) phosphatases II"/>
    <property type="match status" value="1"/>
</dbReference>
<dbReference type="GO" id="GO:0043409">
    <property type="term" value="P:negative regulation of MAPK cascade"/>
    <property type="evidence" value="ECO:0007669"/>
    <property type="project" value="TreeGrafter"/>
</dbReference>
<evidence type="ECO:0000256" key="1">
    <source>
        <dbReference type="ARBA" id="ARBA00008601"/>
    </source>
</evidence>
<evidence type="ECO:0000256" key="5">
    <source>
        <dbReference type="SAM" id="MobiDB-lite"/>
    </source>
</evidence>
<name>S9TB99_9TRYP</name>
<feature type="domain" description="Tyrosine-protein phosphatase" evidence="6">
    <location>
        <begin position="12"/>
        <end position="161"/>
    </location>
</feature>
<dbReference type="PANTHER" id="PTHR10159">
    <property type="entry name" value="DUAL SPECIFICITY PROTEIN PHOSPHATASE"/>
    <property type="match status" value="1"/>
</dbReference>
<evidence type="ECO:0000259" key="6">
    <source>
        <dbReference type="PROSITE" id="PS50054"/>
    </source>
</evidence>
<dbReference type="InterPro" id="IPR029021">
    <property type="entry name" value="Prot-tyrosine_phosphatase-like"/>
</dbReference>
<dbReference type="PROSITE" id="PS50056">
    <property type="entry name" value="TYR_PHOSPHATASE_2"/>
    <property type="match status" value="1"/>
</dbReference>
<dbReference type="SMART" id="SM00195">
    <property type="entry name" value="DSPc"/>
    <property type="match status" value="1"/>
</dbReference>
<sequence length="205" mass="22881">MMESVCNAARCEPISEINNFLFLGTWKDADDADLLRKFNIGYVLNVAAELDPATQSAMSAHAKNVINKSIPMKDCHHQDISHNFNDAFAFIEEARQHHSRVLVHCRRGISRSAAIVVAYLMATEQQSYQQALDYVTARRPCVCMNLAFQDVLSEYVPELHWTRPTASNNTDFVCNGESSDGDQQTPPSAPHGISHCSFSAFLDDD</sequence>
<dbReference type="PROSITE" id="PS50054">
    <property type="entry name" value="TYR_PHOSPHATASE_DUAL"/>
    <property type="match status" value="1"/>
</dbReference>
<dbReference type="InterPro" id="IPR000340">
    <property type="entry name" value="Dual-sp_phosphatase_cat-dom"/>
</dbReference>
<dbReference type="Proteomes" id="UP000015354">
    <property type="component" value="Unassembled WGS sequence"/>
</dbReference>
<evidence type="ECO:0000259" key="7">
    <source>
        <dbReference type="PROSITE" id="PS50056"/>
    </source>
</evidence>
<evidence type="ECO:0000256" key="4">
    <source>
        <dbReference type="ARBA" id="ARBA00022912"/>
    </source>
</evidence>
<dbReference type="InterPro" id="IPR016130">
    <property type="entry name" value="Tyr_Pase_AS"/>
</dbReference>
<evidence type="ECO:0000313" key="9">
    <source>
        <dbReference type="Proteomes" id="UP000015354"/>
    </source>
</evidence>
<dbReference type="Pfam" id="PF00782">
    <property type="entry name" value="DSPc"/>
    <property type="match status" value="1"/>
</dbReference>
<dbReference type="GO" id="GO:0033550">
    <property type="term" value="F:MAP kinase tyrosine phosphatase activity"/>
    <property type="evidence" value="ECO:0007669"/>
    <property type="project" value="TreeGrafter"/>
</dbReference>
<dbReference type="AlphaFoldDB" id="S9TB99"/>
<comment type="caution">
    <text evidence="8">The sequence shown here is derived from an EMBL/GenBank/DDBJ whole genome shotgun (WGS) entry which is preliminary data.</text>
</comment>
<feature type="region of interest" description="Disordered" evidence="5">
    <location>
        <begin position="172"/>
        <end position="192"/>
    </location>
</feature>
<dbReference type="Gene3D" id="3.90.190.10">
    <property type="entry name" value="Protein tyrosine phosphatase superfamily"/>
    <property type="match status" value="1"/>
</dbReference>
<dbReference type="GO" id="GO:0017017">
    <property type="term" value="F:MAP kinase tyrosine/serine/threonine phosphatase activity"/>
    <property type="evidence" value="ECO:0007669"/>
    <property type="project" value="TreeGrafter"/>
</dbReference>
<feature type="domain" description="Tyrosine specific protein phosphatases" evidence="7">
    <location>
        <begin position="82"/>
        <end position="140"/>
    </location>
</feature>
<dbReference type="InterPro" id="IPR020422">
    <property type="entry name" value="TYR_PHOSPHATASE_DUAL_dom"/>
</dbReference>
<comment type="similarity">
    <text evidence="1">Belongs to the protein-tyrosine phosphatase family. Non-receptor class dual specificity subfamily.</text>
</comment>
<accession>S9TB99</accession>
<keyword evidence="4" id="KW-0904">Protein phosphatase</keyword>
<evidence type="ECO:0000256" key="2">
    <source>
        <dbReference type="ARBA" id="ARBA00013064"/>
    </source>
</evidence>
<dbReference type="EMBL" id="ATMH01012284">
    <property type="protein sequence ID" value="EPY15282.1"/>
    <property type="molecule type" value="Genomic_DNA"/>
</dbReference>
<evidence type="ECO:0000256" key="3">
    <source>
        <dbReference type="ARBA" id="ARBA00022801"/>
    </source>
</evidence>
<dbReference type="GO" id="GO:0008330">
    <property type="term" value="F:protein tyrosine/threonine phosphatase activity"/>
    <property type="evidence" value="ECO:0007669"/>
    <property type="project" value="TreeGrafter"/>
</dbReference>
<proteinExistence type="inferred from homology"/>
<gene>
    <name evidence="8" type="ORF">STCU_12164</name>
</gene>
<dbReference type="OrthoDB" id="273181at2759"/>
<reference evidence="8 9" key="1">
    <citation type="journal article" date="2013" name="PLoS ONE">
        <title>Predicting the Proteins of Angomonas deanei, Strigomonas culicis and Their Respective Endosymbionts Reveals New Aspects of the Trypanosomatidae Family.</title>
        <authorList>
            <person name="Motta M.C."/>
            <person name="Martins A.C."/>
            <person name="de Souza S.S."/>
            <person name="Catta-Preta C.M."/>
            <person name="Silva R."/>
            <person name="Klein C.C."/>
            <person name="de Almeida L.G."/>
            <person name="de Lima Cunha O."/>
            <person name="Ciapina L.P."/>
            <person name="Brocchi M."/>
            <person name="Colabardini A.C."/>
            <person name="de Araujo Lima B."/>
            <person name="Machado C.R."/>
            <person name="de Almeida Soares C.M."/>
            <person name="Probst C.M."/>
            <person name="de Menezes C.B."/>
            <person name="Thompson C.E."/>
            <person name="Bartholomeu D.C."/>
            <person name="Gradia D.F."/>
            <person name="Pavoni D.P."/>
            <person name="Grisard E.C."/>
            <person name="Fantinatti-Garboggini F."/>
            <person name="Marchini F.K."/>
            <person name="Rodrigues-Luiz G.F."/>
            <person name="Wagner G."/>
            <person name="Goldman G.H."/>
            <person name="Fietto J.L."/>
            <person name="Elias M.C."/>
            <person name="Goldman M.H."/>
            <person name="Sagot M.F."/>
            <person name="Pereira M."/>
            <person name="Stoco P.H."/>
            <person name="de Mendonca-Neto R.P."/>
            <person name="Teixeira S.M."/>
            <person name="Maciel T.E."/>
            <person name="de Oliveira Mendes T.A."/>
            <person name="Urmenyi T.P."/>
            <person name="de Souza W."/>
            <person name="Schenkman S."/>
            <person name="de Vasconcelos A.T."/>
        </authorList>
    </citation>
    <scope>NUCLEOTIDE SEQUENCE [LARGE SCALE GENOMIC DNA]</scope>
</reference>
<evidence type="ECO:0000313" key="8">
    <source>
        <dbReference type="EMBL" id="EPY15282.1"/>
    </source>
</evidence>
<keyword evidence="3" id="KW-0378">Hydrolase</keyword>
<dbReference type="GO" id="GO:0005737">
    <property type="term" value="C:cytoplasm"/>
    <property type="evidence" value="ECO:0007669"/>
    <property type="project" value="TreeGrafter"/>
</dbReference>
<keyword evidence="9" id="KW-1185">Reference proteome</keyword>
<organism evidence="8 9">
    <name type="scientific">Strigomonas culicis</name>
    <dbReference type="NCBI Taxonomy" id="28005"/>
    <lineage>
        <taxon>Eukaryota</taxon>
        <taxon>Discoba</taxon>
        <taxon>Euglenozoa</taxon>
        <taxon>Kinetoplastea</taxon>
        <taxon>Metakinetoplastina</taxon>
        <taxon>Trypanosomatida</taxon>
        <taxon>Trypanosomatidae</taxon>
        <taxon>Strigomonadinae</taxon>
        <taxon>Strigomonas</taxon>
    </lineage>
</organism>
<dbReference type="PROSITE" id="PS00383">
    <property type="entry name" value="TYR_PHOSPHATASE_1"/>
    <property type="match status" value="1"/>
</dbReference>
<dbReference type="PANTHER" id="PTHR10159:SF532">
    <property type="entry name" value="SPECIFICITY PROTEIN PHOSPHATASE, PUTATIVE-RELATED"/>
    <property type="match status" value="1"/>
</dbReference>